<name>A0A0C3DUF2_OIDMZ</name>
<sequence>MSSLASPTRKEPERAFALQRYLLLHSQHDTLQRRLSEISTSALLSTSGSPAHSPDRLRQGSLSSHSSSSSSSSSPNSNGPPHFLSTRNRLDRSGSMPLLHSGEPIAVARRSSLPGVIDNSFLVAIEEEEEKLLNVNLQIKNTLTELLNCGSVRNDKRYRAWVQSRLMDAERELKGSRSRSSTRRRSEDVINLF</sequence>
<dbReference type="Proteomes" id="UP000054321">
    <property type="component" value="Unassembled WGS sequence"/>
</dbReference>
<feature type="compositionally biased region" description="Basic and acidic residues" evidence="1">
    <location>
        <begin position="184"/>
        <end position="193"/>
    </location>
</feature>
<evidence type="ECO:0000313" key="2">
    <source>
        <dbReference type="EMBL" id="KIN05693.1"/>
    </source>
</evidence>
<dbReference type="InParanoid" id="A0A0C3DUF2"/>
<proteinExistence type="predicted"/>
<evidence type="ECO:0000313" key="3">
    <source>
        <dbReference type="Proteomes" id="UP000054321"/>
    </source>
</evidence>
<protein>
    <submittedName>
        <fullName evidence="2">Uncharacterized protein</fullName>
    </submittedName>
</protein>
<dbReference type="EMBL" id="KN832871">
    <property type="protein sequence ID" value="KIN05693.1"/>
    <property type="molecule type" value="Genomic_DNA"/>
</dbReference>
<dbReference type="STRING" id="913774.A0A0C3DUF2"/>
<dbReference type="HOGENOM" id="CLU_109060_0_0_1"/>
<organism evidence="2 3">
    <name type="scientific">Oidiodendron maius (strain Zn)</name>
    <dbReference type="NCBI Taxonomy" id="913774"/>
    <lineage>
        <taxon>Eukaryota</taxon>
        <taxon>Fungi</taxon>
        <taxon>Dikarya</taxon>
        <taxon>Ascomycota</taxon>
        <taxon>Pezizomycotina</taxon>
        <taxon>Leotiomycetes</taxon>
        <taxon>Leotiomycetes incertae sedis</taxon>
        <taxon>Myxotrichaceae</taxon>
        <taxon>Oidiodendron</taxon>
    </lineage>
</organism>
<dbReference type="AlphaFoldDB" id="A0A0C3DUF2"/>
<reference evidence="3" key="2">
    <citation type="submission" date="2015-01" db="EMBL/GenBank/DDBJ databases">
        <title>Evolutionary Origins and Diversification of the Mycorrhizal Mutualists.</title>
        <authorList>
            <consortium name="DOE Joint Genome Institute"/>
            <consortium name="Mycorrhizal Genomics Consortium"/>
            <person name="Kohler A."/>
            <person name="Kuo A."/>
            <person name="Nagy L.G."/>
            <person name="Floudas D."/>
            <person name="Copeland A."/>
            <person name="Barry K.W."/>
            <person name="Cichocki N."/>
            <person name="Veneault-Fourrey C."/>
            <person name="LaButti K."/>
            <person name="Lindquist E.A."/>
            <person name="Lipzen A."/>
            <person name="Lundell T."/>
            <person name="Morin E."/>
            <person name="Murat C."/>
            <person name="Riley R."/>
            <person name="Ohm R."/>
            <person name="Sun H."/>
            <person name="Tunlid A."/>
            <person name="Henrissat B."/>
            <person name="Grigoriev I.V."/>
            <person name="Hibbett D.S."/>
            <person name="Martin F."/>
        </authorList>
    </citation>
    <scope>NUCLEOTIDE SEQUENCE [LARGE SCALE GENOMIC DNA]</scope>
    <source>
        <strain evidence="3">Zn</strain>
    </source>
</reference>
<feature type="region of interest" description="Disordered" evidence="1">
    <location>
        <begin position="173"/>
        <end position="193"/>
    </location>
</feature>
<feature type="compositionally biased region" description="Low complexity" evidence="1">
    <location>
        <begin position="61"/>
        <end position="77"/>
    </location>
</feature>
<keyword evidence="3" id="KW-1185">Reference proteome</keyword>
<dbReference type="OrthoDB" id="4509729at2759"/>
<accession>A0A0C3DUF2</accession>
<evidence type="ECO:0000256" key="1">
    <source>
        <dbReference type="SAM" id="MobiDB-lite"/>
    </source>
</evidence>
<feature type="region of interest" description="Disordered" evidence="1">
    <location>
        <begin position="44"/>
        <end position="97"/>
    </location>
</feature>
<reference evidence="2 3" key="1">
    <citation type="submission" date="2014-04" db="EMBL/GenBank/DDBJ databases">
        <authorList>
            <consortium name="DOE Joint Genome Institute"/>
            <person name="Kuo A."/>
            <person name="Martino E."/>
            <person name="Perotto S."/>
            <person name="Kohler A."/>
            <person name="Nagy L.G."/>
            <person name="Floudas D."/>
            <person name="Copeland A."/>
            <person name="Barry K.W."/>
            <person name="Cichocki N."/>
            <person name="Veneault-Fourrey C."/>
            <person name="LaButti K."/>
            <person name="Lindquist E.A."/>
            <person name="Lipzen A."/>
            <person name="Lundell T."/>
            <person name="Morin E."/>
            <person name="Murat C."/>
            <person name="Sun H."/>
            <person name="Tunlid A."/>
            <person name="Henrissat B."/>
            <person name="Grigoriev I.V."/>
            <person name="Hibbett D.S."/>
            <person name="Martin F."/>
            <person name="Nordberg H.P."/>
            <person name="Cantor M.N."/>
            <person name="Hua S.X."/>
        </authorList>
    </citation>
    <scope>NUCLEOTIDE SEQUENCE [LARGE SCALE GENOMIC DNA]</scope>
    <source>
        <strain evidence="2 3">Zn</strain>
    </source>
</reference>
<gene>
    <name evidence="2" type="ORF">OIDMADRAFT_100653</name>
</gene>